<sequence length="147" mass="15213">MNIKDAAHKTVHDYPGGSVSLAPRLGMSAAILRNKVNPNNTTHHLTLAETSELLGVTDDHRILHALAAEHGYTLQRSEAPASGSLIQGMLAAAAGQGDLAHIIAEAMADGRITPNEVSAIEKACTALQHVLAHVASHAATAARQGAP</sequence>
<dbReference type="RefSeq" id="WP_079723087.1">
    <property type="nucleotide sequence ID" value="NZ_BMCL01000003.1"/>
</dbReference>
<dbReference type="AlphaFoldDB" id="A0A1T5JDD5"/>
<evidence type="ECO:0000313" key="1">
    <source>
        <dbReference type="EMBL" id="SKC49302.1"/>
    </source>
</evidence>
<dbReference type="Proteomes" id="UP000190341">
    <property type="component" value="Unassembled WGS sequence"/>
</dbReference>
<dbReference type="GO" id="GO:0003677">
    <property type="term" value="F:DNA binding"/>
    <property type="evidence" value="ECO:0007669"/>
    <property type="project" value="InterPro"/>
</dbReference>
<dbReference type="STRING" id="428993.SAMN06296058_0709"/>
<reference evidence="1 2" key="1">
    <citation type="submission" date="2017-02" db="EMBL/GenBank/DDBJ databases">
        <authorList>
            <person name="Peterson S.W."/>
        </authorList>
    </citation>
    <scope>NUCLEOTIDE SEQUENCE [LARGE SCALE GENOMIC DNA]</scope>
    <source>
        <strain evidence="1 2">P15</strain>
    </source>
</reference>
<protein>
    <submittedName>
        <fullName evidence="1">Phage regulatory protein CII (CP76)</fullName>
    </submittedName>
</protein>
<accession>A0A1T5JDD5</accession>
<dbReference type="Pfam" id="PF06892">
    <property type="entry name" value="Phage_CP76"/>
    <property type="match status" value="1"/>
</dbReference>
<gene>
    <name evidence="1" type="ORF">SAMN06296058_0709</name>
</gene>
<dbReference type="OrthoDB" id="6688863at2"/>
<dbReference type="EMBL" id="FUZV01000001">
    <property type="protein sequence ID" value="SKC49302.1"/>
    <property type="molecule type" value="Genomic_DNA"/>
</dbReference>
<keyword evidence="2" id="KW-1185">Reference proteome</keyword>
<dbReference type="InterPro" id="IPR009679">
    <property type="entry name" value="Phage_186_CII-like"/>
</dbReference>
<proteinExistence type="predicted"/>
<name>A0A1T5JDD5_9GAMM</name>
<evidence type="ECO:0000313" key="2">
    <source>
        <dbReference type="Proteomes" id="UP000190341"/>
    </source>
</evidence>
<organism evidence="1 2">
    <name type="scientific">Pseudoxanthomonas indica</name>
    <dbReference type="NCBI Taxonomy" id="428993"/>
    <lineage>
        <taxon>Bacteria</taxon>
        <taxon>Pseudomonadati</taxon>
        <taxon>Pseudomonadota</taxon>
        <taxon>Gammaproteobacteria</taxon>
        <taxon>Lysobacterales</taxon>
        <taxon>Lysobacteraceae</taxon>
        <taxon>Pseudoxanthomonas</taxon>
    </lineage>
</organism>